<dbReference type="InterPro" id="IPR011095">
    <property type="entry name" value="Dala_Dala_lig_C"/>
</dbReference>
<keyword evidence="11" id="KW-0464">Manganese</keyword>
<evidence type="ECO:0000256" key="5">
    <source>
        <dbReference type="ARBA" id="ARBA00022723"/>
    </source>
</evidence>
<evidence type="ECO:0000256" key="2">
    <source>
        <dbReference type="ARBA" id="ARBA00001946"/>
    </source>
</evidence>
<evidence type="ECO:0000256" key="12">
    <source>
        <dbReference type="ARBA" id="ARBA00023316"/>
    </source>
</evidence>
<dbReference type="NCBIfam" id="NF002528">
    <property type="entry name" value="PRK01966.1-4"/>
    <property type="match status" value="1"/>
</dbReference>
<evidence type="ECO:0000256" key="13">
    <source>
        <dbReference type="HAMAP-Rule" id="MF_00047"/>
    </source>
</evidence>
<dbReference type="Pfam" id="PF01820">
    <property type="entry name" value="Dala_Dala_lig_N"/>
    <property type="match status" value="1"/>
</dbReference>
<keyword evidence="13" id="KW-0963">Cytoplasm</keyword>
<gene>
    <name evidence="13" type="primary">ddl</name>
    <name evidence="16" type="ORF">WAX74_13905</name>
</gene>
<dbReference type="InterPro" id="IPR013815">
    <property type="entry name" value="ATP_grasp_subdomain_1"/>
</dbReference>
<comment type="caution">
    <text evidence="16">The sequence shown here is derived from an EMBL/GenBank/DDBJ whole genome shotgun (WGS) entry which is preliminary data.</text>
</comment>
<evidence type="ECO:0000313" key="17">
    <source>
        <dbReference type="Proteomes" id="UP001364890"/>
    </source>
</evidence>
<keyword evidence="4 13" id="KW-0436">Ligase</keyword>
<comment type="subcellular location">
    <subcellularLocation>
        <location evidence="13">Cytoplasm</location>
    </subcellularLocation>
</comment>
<feature type="domain" description="ATP-grasp" evidence="15">
    <location>
        <begin position="144"/>
        <end position="349"/>
    </location>
</feature>
<dbReference type="Proteomes" id="UP001364890">
    <property type="component" value="Unassembled WGS sequence"/>
</dbReference>
<dbReference type="PANTHER" id="PTHR23132:SF25">
    <property type="entry name" value="D-ALANINE--D-ALANINE LIGASE A"/>
    <property type="match status" value="1"/>
</dbReference>
<dbReference type="InterPro" id="IPR016185">
    <property type="entry name" value="PreATP-grasp_dom_sf"/>
</dbReference>
<dbReference type="EMBL" id="JBAWSY010000011">
    <property type="protein sequence ID" value="MEI4770717.1"/>
    <property type="molecule type" value="Genomic_DNA"/>
</dbReference>
<accession>A0ABU8F6T9</accession>
<dbReference type="Pfam" id="PF07478">
    <property type="entry name" value="Dala_Dala_lig_C"/>
    <property type="match status" value="1"/>
</dbReference>
<organism evidence="16 17">
    <name type="scientific">Psychrobacillus mangrovi</name>
    <dbReference type="NCBI Taxonomy" id="3117745"/>
    <lineage>
        <taxon>Bacteria</taxon>
        <taxon>Bacillati</taxon>
        <taxon>Bacillota</taxon>
        <taxon>Bacilli</taxon>
        <taxon>Bacillales</taxon>
        <taxon>Bacillaceae</taxon>
        <taxon>Psychrobacillus</taxon>
    </lineage>
</organism>
<comment type="similarity">
    <text evidence="3 13">Belongs to the D-alanine--D-alanine ligase family.</text>
</comment>
<sequence>MKIKLGLLYGGKSAEHEVSLLTARAVSQAINFDKYEVYPIFITKTGEWRKGNALIGPAETVQMLQFGERESKPNNIISFLPEEVSANSAMETKTDSNLDVIFPLLHGPNGEDGTVQGLLEVLNLPYVGNGVLASAAGMDKVVMKQLFAQAGLSQVPYVHFIRKEWKNNQAALLKKMEENLKWPLFVKPANLGSSVGITKATNREELLKAVEFAFKYDRKIIVEQGIVARELEMSVLGNDAPRCSVAGEVLPTKDFYDYEAKYEDGTTNYAIPANVSTELLKKMEDAAIRAFKVLDCSGLVRADFFVTENEEVLINEVNTMPGFTPISMYPKLWIESGLSYSDLIEELITLALERYEEKQQLEHSKDGE</sequence>
<evidence type="ECO:0000256" key="3">
    <source>
        <dbReference type="ARBA" id="ARBA00010871"/>
    </source>
</evidence>
<evidence type="ECO:0000313" key="16">
    <source>
        <dbReference type="EMBL" id="MEI4770717.1"/>
    </source>
</evidence>
<dbReference type="PROSITE" id="PS00843">
    <property type="entry name" value="DALA_DALA_LIGASE_1"/>
    <property type="match status" value="1"/>
</dbReference>
<dbReference type="InterPro" id="IPR011127">
    <property type="entry name" value="Dala_Dala_lig_N"/>
</dbReference>
<dbReference type="NCBIfam" id="NF002526">
    <property type="entry name" value="PRK01966.1-2"/>
    <property type="match status" value="1"/>
</dbReference>
<dbReference type="Gene3D" id="3.30.470.20">
    <property type="entry name" value="ATP-grasp fold, B domain"/>
    <property type="match status" value="1"/>
</dbReference>
<evidence type="ECO:0000256" key="11">
    <source>
        <dbReference type="ARBA" id="ARBA00023211"/>
    </source>
</evidence>
<keyword evidence="7 14" id="KW-0067">ATP-binding</keyword>
<comment type="catalytic activity">
    <reaction evidence="13">
        <text>2 D-alanine + ATP = D-alanyl-D-alanine + ADP + phosphate + H(+)</text>
        <dbReference type="Rhea" id="RHEA:11224"/>
        <dbReference type="ChEBI" id="CHEBI:15378"/>
        <dbReference type="ChEBI" id="CHEBI:30616"/>
        <dbReference type="ChEBI" id="CHEBI:43474"/>
        <dbReference type="ChEBI" id="CHEBI:57416"/>
        <dbReference type="ChEBI" id="CHEBI:57822"/>
        <dbReference type="ChEBI" id="CHEBI:456216"/>
        <dbReference type="EC" id="6.3.2.4"/>
    </reaction>
</comment>
<evidence type="ECO:0000256" key="1">
    <source>
        <dbReference type="ARBA" id="ARBA00001936"/>
    </source>
</evidence>
<dbReference type="SUPFAM" id="SSF52440">
    <property type="entry name" value="PreATP-grasp domain"/>
    <property type="match status" value="1"/>
</dbReference>
<keyword evidence="17" id="KW-1185">Reference proteome</keyword>
<dbReference type="PANTHER" id="PTHR23132">
    <property type="entry name" value="D-ALANINE--D-ALANINE LIGASE"/>
    <property type="match status" value="1"/>
</dbReference>
<evidence type="ECO:0000256" key="4">
    <source>
        <dbReference type="ARBA" id="ARBA00022598"/>
    </source>
</evidence>
<dbReference type="PROSITE" id="PS50975">
    <property type="entry name" value="ATP_GRASP"/>
    <property type="match status" value="1"/>
</dbReference>
<evidence type="ECO:0000256" key="10">
    <source>
        <dbReference type="ARBA" id="ARBA00022984"/>
    </source>
</evidence>
<evidence type="ECO:0000256" key="8">
    <source>
        <dbReference type="ARBA" id="ARBA00022842"/>
    </source>
</evidence>
<reference evidence="16 17" key="1">
    <citation type="submission" date="2024-01" db="EMBL/GenBank/DDBJ databases">
        <title>Seven novel Bacillus-like species.</title>
        <authorList>
            <person name="Liu G."/>
        </authorList>
    </citation>
    <scope>NUCLEOTIDE SEQUENCE [LARGE SCALE GENOMIC DNA]</scope>
    <source>
        <strain evidence="16 17">FJAT-51614</strain>
    </source>
</reference>
<name>A0ABU8F6T9_9BACI</name>
<comment type="function">
    <text evidence="13">Cell wall formation.</text>
</comment>
<dbReference type="InterPro" id="IPR011761">
    <property type="entry name" value="ATP-grasp"/>
</dbReference>
<dbReference type="SUPFAM" id="SSF56059">
    <property type="entry name" value="Glutathione synthetase ATP-binding domain-like"/>
    <property type="match status" value="1"/>
</dbReference>
<keyword evidence="8" id="KW-0460">Magnesium</keyword>
<protein>
    <recommendedName>
        <fullName evidence="13">D-alanine--D-alanine ligase</fullName>
        <ecNumber evidence="13">6.3.2.4</ecNumber>
    </recommendedName>
    <alternativeName>
        <fullName evidence="13">D-Ala-D-Ala ligase</fullName>
    </alternativeName>
    <alternativeName>
        <fullName evidence="13">D-alanylalanine synthetase</fullName>
    </alternativeName>
</protein>
<comment type="cofactor">
    <cofactor evidence="2">
        <name>Mg(2+)</name>
        <dbReference type="ChEBI" id="CHEBI:18420"/>
    </cofactor>
</comment>
<dbReference type="HAMAP" id="MF_00047">
    <property type="entry name" value="Dala_Dala_lig"/>
    <property type="match status" value="1"/>
</dbReference>
<dbReference type="InterPro" id="IPR000291">
    <property type="entry name" value="D-Ala_lig_Van_CS"/>
</dbReference>
<dbReference type="RefSeq" id="WP_336498282.1">
    <property type="nucleotide sequence ID" value="NZ_JBAWSY010000011.1"/>
</dbReference>
<dbReference type="EC" id="6.3.2.4" evidence="13"/>
<dbReference type="Gene3D" id="3.30.1490.20">
    <property type="entry name" value="ATP-grasp fold, A domain"/>
    <property type="match status" value="1"/>
</dbReference>
<keyword evidence="5" id="KW-0479">Metal-binding</keyword>
<keyword evidence="9 13" id="KW-0133">Cell shape</keyword>
<keyword evidence="6 14" id="KW-0547">Nucleotide-binding</keyword>
<evidence type="ECO:0000256" key="7">
    <source>
        <dbReference type="ARBA" id="ARBA00022840"/>
    </source>
</evidence>
<dbReference type="PIRSF" id="PIRSF039102">
    <property type="entry name" value="Ddl/VanB"/>
    <property type="match status" value="1"/>
</dbReference>
<comment type="cofactor">
    <cofactor evidence="1">
        <name>Mn(2+)</name>
        <dbReference type="ChEBI" id="CHEBI:29035"/>
    </cofactor>
</comment>
<keyword evidence="12 13" id="KW-0961">Cell wall biogenesis/degradation</keyword>
<dbReference type="NCBIfam" id="TIGR01205">
    <property type="entry name" value="D_ala_D_alaTIGR"/>
    <property type="match status" value="1"/>
</dbReference>
<proteinExistence type="inferred from homology"/>
<evidence type="ECO:0000259" key="15">
    <source>
        <dbReference type="PROSITE" id="PS50975"/>
    </source>
</evidence>
<dbReference type="GO" id="GO:0008716">
    <property type="term" value="F:D-alanine-D-alanine ligase activity"/>
    <property type="evidence" value="ECO:0007669"/>
    <property type="project" value="UniProtKB-EC"/>
</dbReference>
<evidence type="ECO:0000256" key="6">
    <source>
        <dbReference type="ARBA" id="ARBA00022741"/>
    </source>
</evidence>
<evidence type="ECO:0000256" key="14">
    <source>
        <dbReference type="PROSITE-ProRule" id="PRU00409"/>
    </source>
</evidence>
<dbReference type="PROSITE" id="PS00844">
    <property type="entry name" value="DALA_DALA_LIGASE_2"/>
    <property type="match status" value="1"/>
</dbReference>
<comment type="pathway">
    <text evidence="13">Cell wall biogenesis; peptidoglycan biosynthesis.</text>
</comment>
<keyword evidence="10 13" id="KW-0573">Peptidoglycan synthesis</keyword>
<evidence type="ECO:0000256" key="9">
    <source>
        <dbReference type="ARBA" id="ARBA00022960"/>
    </source>
</evidence>
<dbReference type="InterPro" id="IPR005905">
    <property type="entry name" value="D_ala_D_ala"/>
</dbReference>
<dbReference type="Gene3D" id="3.40.50.20">
    <property type="match status" value="1"/>
</dbReference>
<dbReference type="NCBIfam" id="NF002378">
    <property type="entry name" value="PRK01372.1"/>
    <property type="match status" value="1"/>
</dbReference>